<evidence type="ECO:0000256" key="1">
    <source>
        <dbReference type="ARBA" id="ARBA00023125"/>
    </source>
</evidence>
<dbReference type="EMBL" id="QUBR01000001">
    <property type="protein sequence ID" value="REK72939.1"/>
    <property type="molecule type" value="Genomic_DNA"/>
</dbReference>
<dbReference type="AlphaFoldDB" id="A0A371PAH5"/>
<evidence type="ECO:0000256" key="2">
    <source>
        <dbReference type="ARBA" id="ARBA00023172"/>
    </source>
</evidence>
<keyword evidence="2 3" id="KW-0233">DNA recombination</keyword>
<evidence type="ECO:0000313" key="6">
    <source>
        <dbReference type="EMBL" id="REK72939.1"/>
    </source>
</evidence>
<keyword evidence="1 3" id="KW-0238">DNA-binding</keyword>
<dbReference type="PIRSF" id="PIRSF006493">
    <property type="entry name" value="Prok_Ku"/>
    <property type="match status" value="1"/>
</dbReference>
<dbReference type="InterPro" id="IPR006164">
    <property type="entry name" value="DNA_bd_Ku70/Ku80"/>
</dbReference>
<organism evidence="6 7">
    <name type="scientific">Aeromicrobium endophyticum</name>
    <dbReference type="NCBI Taxonomy" id="2292704"/>
    <lineage>
        <taxon>Bacteria</taxon>
        <taxon>Bacillati</taxon>
        <taxon>Actinomycetota</taxon>
        <taxon>Actinomycetes</taxon>
        <taxon>Propionibacteriales</taxon>
        <taxon>Nocardioidaceae</taxon>
        <taxon>Aeromicrobium</taxon>
    </lineage>
</organism>
<comment type="caution">
    <text evidence="6">The sequence shown here is derived from an EMBL/GenBank/DDBJ whole genome shotgun (WGS) entry which is preliminary data.</text>
</comment>
<evidence type="ECO:0000256" key="4">
    <source>
        <dbReference type="SAM" id="MobiDB-lite"/>
    </source>
</evidence>
<dbReference type="Proteomes" id="UP000265581">
    <property type="component" value="Unassembled WGS sequence"/>
</dbReference>
<sequence>MRSIWKGAVSFGLVSVPVKVYSATENHDLPLHQVHDADGGRIRYQRRCEVCGKVVDYGDIDKAYDDGGQTVVLTDEDIKSLPAERNHEIEVVEFVPADQVDILRLDKSYYLEPEAATIKQYTLLRRALEDSDRTAIVRFALRQKTRLAALRVRGDVLLLQTLLWDDEVRSPTFDVLKEAPRITQKERDMAAQLVDSLTGDFDSAAFTDDYQEQLRTLVEAKLEQGAALDTGATFGGQESDDDADVVDLMEALKRSIDRKKTTAKKDPATKSAPAKKTPAKKAAAKKPAAKKAASAKTAAKKAPAKKSSRRAS</sequence>
<dbReference type="InterPro" id="IPR009187">
    <property type="entry name" value="Prok_Ku"/>
</dbReference>
<evidence type="ECO:0000313" key="7">
    <source>
        <dbReference type="Proteomes" id="UP000265581"/>
    </source>
</evidence>
<evidence type="ECO:0000256" key="3">
    <source>
        <dbReference type="HAMAP-Rule" id="MF_01875"/>
    </source>
</evidence>
<dbReference type="PANTHER" id="PTHR41251:SF1">
    <property type="entry name" value="NON-HOMOLOGOUS END JOINING PROTEIN KU"/>
    <property type="match status" value="1"/>
</dbReference>
<evidence type="ECO:0000259" key="5">
    <source>
        <dbReference type="SMART" id="SM00559"/>
    </source>
</evidence>
<dbReference type="GO" id="GO:0003690">
    <property type="term" value="F:double-stranded DNA binding"/>
    <property type="evidence" value="ECO:0007669"/>
    <property type="project" value="UniProtKB-UniRule"/>
</dbReference>
<dbReference type="SUPFAM" id="SSF100939">
    <property type="entry name" value="SPOC domain-like"/>
    <property type="match status" value="1"/>
</dbReference>
<comment type="subunit">
    <text evidence="3">Homodimer. Interacts with LigD.</text>
</comment>
<name>A0A371PAH5_9ACTN</name>
<feature type="compositionally biased region" description="Basic and acidic residues" evidence="4">
    <location>
        <begin position="256"/>
        <end position="268"/>
    </location>
</feature>
<dbReference type="OrthoDB" id="9795084at2"/>
<dbReference type="PANTHER" id="PTHR41251">
    <property type="entry name" value="NON-HOMOLOGOUS END JOINING PROTEIN KU"/>
    <property type="match status" value="1"/>
</dbReference>
<feature type="domain" description="Ku" evidence="5">
    <location>
        <begin position="52"/>
        <end position="179"/>
    </location>
</feature>
<gene>
    <name evidence="3" type="primary">ku</name>
    <name evidence="6" type="ORF">DX116_04930</name>
</gene>
<keyword evidence="3" id="KW-0234">DNA repair</keyword>
<dbReference type="FunFam" id="2.40.290.10:FF:000004">
    <property type="entry name" value="Non-homologous end joining protein Ku"/>
    <property type="match status" value="1"/>
</dbReference>
<dbReference type="GO" id="GO:0006303">
    <property type="term" value="P:double-strand break repair via nonhomologous end joining"/>
    <property type="evidence" value="ECO:0007669"/>
    <property type="project" value="UniProtKB-UniRule"/>
</dbReference>
<dbReference type="Pfam" id="PF02735">
    <property type="entry name" value="Ku"/>
    <property type="match status" value="1"/>
</dbReference>
<dbReference type="RefSeq" id="WP_119703053.1">
    <property type="nucleotide sequence ID" value="NZ_JBHSOI010000001.1"/>
</dbReference>
<dbReference type="NCBIfam" id="TIGR02772">
    <property type="entry name" value="Ku_bact"/>
    <property type="match status" value="1"/>
</dbReference>
<feature type="compositionally biased region" description="Basic residues" evidence="4">
    <location>
        <begin position="298"/>
        <end position="312"/>
    </location>
</feature>
<dbReference type="CDD" id="cd00789">
    <property type="entry name" value="KU_like"/>
    <property type="match status" value="1"/>
</dbReference>
<dbReference type="InterPro" id="IPR016194">
    <property type="entry name" value="SPOC-like_C_dom_sf"/>
</dbReference>
<feature type="compositionally biased region" description="Basic residues" evidence="4">
    <location>
        <begin position="277"/>
        <end position="289"/>
    </location>
</feature>
<accession>A0A371PAH5</accession>
<keyword evidence="7" id="KW-1185">Reference proteome</keyword>
<reference evidence="6 7" key="1">
    <citation type="submission" date="2018-08" db="EMBL/GenBank/DDBJ databases">
        <title>Aeromicrobium sp. M2KJ-4, whole genome shotgun sequence.</title>
        <authorList>
            <person name="Tuo L."/>
        </authorList>
    </citation>
    <scope>NUCLEOTIDE SEQUENCE [LARGE SCALE GENOMIC DNA]</scope>
    <source>
        <strain evidence="6 7">M2KJ-4</strain>
    </source>
</reference>
<dbReference type="Gene3D" id="2.40.290.10">
    <property type="match status" value="1"/>
</dbReference>
<dbReference type="GO" id="GO:0006310">
    <property type="term" value="P:DNA recombination"/>
    <property type="evidence" value="ECO:0007669"/>
    <property type="project" value="UniProtKB-KW"/>
</dbReference>
<feature type="region of interest" description="Disordered" evidence="4">
    <location>
        <begin position="256"/>
        <end position="312"/>
    </location>
</feature>
<proteinExistence type="inferred from homology"/>
<dbReference type="SMART" id="SM00559">
    <property type="entry name" value="Ku78"/>
    <property type="match status" value="1"/>
</dbReference>
<dbReference type="HAMAP" id="MF_01875">
    <property type="entry name" value="Prokaryotic_Ku"/>
    <property type="match status" value="1"/>
</dbReference>
<keyword evidence="3" id="KW-0227">DNA damage</keyword>
<comment type="similarity">
    <text evidence="3">Belongs to the prokaryotic Ku family.</text>
</comment>
<comment type="function">
    <text evidence="3">With LigD forms a non-homologous end joining (NHEJ) DNA repair enzyme, which repairs dsDNA breaks with reduced fidelity. Binds linear dsDNA with 5'- and 3'- overhangs but not closed circular dsDNA nor ssDNA. Recruits and stimulates the ligase activity of LigD.</text>
</comment>
<protein>
    <recommendedName>
        <fullName evidence="3">Non-homologous end joining protein Ku</fullName>
    </recommendedName>
</protein>